<dbReference type="AlphaFoldDB" id="A0A7S0CVE9"/>
<sequence>MQQKQYHKAGTMYQGSNVPDKVLDALIMMGDFSKVVNVATQLALLDKDIVTLVQRVTKMRCRDDAVYLANLLIEAGGVSRGTMKIVAENLGIANQNCPNWDPFDAIEDEACSVDLGPLSPV</sequence>
<proteinExistence type="predicted"/>
<gene>
    <name evidence="1" type="ORF">LAMO00422_LOCUS3464</name>
</gene>
<name>A0A7S0CVE9_9EUKA</name>
<organism evidence="1">
    <name type="scientific">Amorphochlora amoebiformis</name>
    <dbReference type="NCBI Taxonomy" id="1561963"/>
    <lineage>
        <taxon>Eukaryota</taxon>
        <taxon>Sar</taxon>
        <taxon>Rhizaria</taxon>
        <taxon>Cercozoa</taxon>
        <taxon>Chlorarachniophyceae</taxon>
        <taxon>Amorphochlora</taxon>
    </lineage>
</organism>
<accession>A0A7S0CVE9</accession>
<dbReference type="EMBL" id="HBEM01004939">
    <property type="protein sequence ID" value="CAD8435260.1"/>
    <property type="molecule type" value="Transcribed_RNA"/>
</dbReference>
<protein>
    <submittedName>
        <fullName evidence="1">Uncharacterized protein</fullName>
    </submittedName>
</protein>
<reference evidence="1" key="1">
    <citation type="submission" date="2021-01" db="EMBL/GenBank/DDBJ databases">
        <authorList>
            <person name="Corre E."/>
            <person name="Pelletier E."/>
            <person name="Niang G."/>
            <person name="Scheremetjew M."/>
            <person name="Finn R."/>
            <person name="Kale V."/>
            <person name="Holt S."/>
            <person name="Cochrane G."/>
            <person name="Meng A."/>
            <person name="Brown T."/>
            <person name="Cohen L."/>
        </authorList>
    </citation>
    <scope>NUCLEOTIDE SEQUENCE</scope>
    <source>
        <strain evidence="1">CCMP2058</strain>
    </source>
</reference>
<evidence type="ECO:0000313" key="1">
    <source>
        <dbReference type="EMBL" id="CAD8435260.1"/>
    </source>
</evidence>